<dbReference type="Proteomes" id="UP001249851">
    <property type="component" value="Unassembled WGS sequence"/>
</dbReference>
<protein>
    <recommendedName>
        <fullName evidence="1">Reverse transcriptase domain-containing protein</fullName>
    </recommendedName>
</protein>
<dbReference type="PANTHER" id="PTHR47510">
    <property type="entry name" value="REVERSE TRANSCRIPTASE DOMAIN-CONTAINING PROTEIN"/>
    <property type="match status" value="1"/>
</dbReference>
<organism evidence="2 3">
    <name type="scientific">Acropora cervicornis</name>
    <name type="common">Staghorn coral</name>
    <dbReference type="NCBI Taxonomy" id="6130"/>
    <lineage>
        <taxon>Eukaryota</taxon>
        <taxon>Metazoa</taxon>
        <taxon>Cnidaria</taxon>
        <taxon>Anthozoa</taxon>
        <taxon>Hexacorallia</taxon>
        <taxon>Scleractinia</taxon>
        <taxon>Astrocoeniina</taxon>
        <taxon>Acroporidae</taxon>
        <taxon>Acropora</taxon>
    </lineage>
</organism>
<evidence type="ECO:0000313" key="3">
    <source>
        <dbReference type="Proteomes" id="UP001249851"/>
    </source>
</evidence>
<dbReference type="AlphaFoldDB" id="A0AAD9PWN5"/>
<dbReference type="PANTHER" id="PTHR47510:SF3">
    <property type="entry name" value="ENDO_EXONUCLEASE_PHOSPHATASE DOMAIN-CONTAINING PROTEIN"/>
    <property type="match status" value="1"/>
</dbReference>
<dbReference type="InterPro" id="IPR000477">
    <property type="entry name" value="RT_dom"/>
</dbReference>
<keyword evidence="3" id="KW-1185">Reference proteome</keyword>
<accession>A0AAD9PWN5</accession>
<gene>
    <name evidence="2" type="ORF">P5673_028811</name>
</gene>
<sequence>MQRLESRRFVIVHMLHGSLKSSEQIRGKRGKLNASIDEQIYQKMPKVSQLTTNNHFTNQIYQIRTYLDQQLRTPTPDLDREESLVVSSILDKFPTVTTEEMESIIRKTNCKSFSLDPIPTTLLKMCLPTLLPAITHIVNCSLGSTIPELYKEAILIPILKKPYLNTEVLNNYRAISNLPYLSKVIEKAVANQLTDYTTIYNLDEFMQAYRPNHSKETALMQIHYDVLWSHDNNESILLVSLDLSVAFDTIDHNTLLYHLDLHWLPTRSRIEYKILTTVHKSLYSCTPVYLSELLFKRPDHGTRADGKNNLLVPKIKRATFGARTFRYSTLARHSGMHFQTHEEKL</sequence>
<reference evidence="2" key="2">
    <citation type="journal article" date="2023" name="Science">
        <title>Genomic signatures of disease resistance in endangered staghorn corals.</title>
        <authorList>
            <person name="Vollmer S.V."/>
            <person name="Selwyn J.D."/>
            <person name="Despard B.A."/>
            <person name="Roesel C.L."/>
        </authorList>
    </citation>
    <scope>NUCLEOTIDE SEQUENCE</scope>
    <source>
        <strain evidence="2">K2</strain>
    </source>
</reference>
<comment type="caution">
    <text evidence="2">The sequence shown here is derived from an EMBL/GenBank/DDBJ whole genome shotgun (WGS) entry which is preliminary data.</text>
</comment>
<proteinExistence type="predicted"/>
<feature type="domain" description="Reverse transcriptase" evidence="1">
    <location>
        <begin position="160"/>
        <end position="267"/>
    </location>
</feature>
<dbReference type="Pfam" id="PF00078">
    <property type="entry name" value="RVT_1"/>
    <property type="match status" value="1"/>
</dbReference>
<name>A0AAD9PWN5_ACRCE</name>
<dbReference type="EMBL" id="JARQWQ010000110">
    <property type="protein sequence ID" value="KAK2550455.1"/>
    <property type="molecule type" value="Genomic_DNA"/>
</dbReference>
<evidence type="ECO:0000313" key="2">
    <source>
        <dbReference type="EMBL" id="KAK2550455.1"/>
    </source>
</evidence>
<reference evidence="2" key="1">
    <citation type="journal article" date="2023" name="G3 (Bethesda)">
        <title>Whole genome assembly and annotation of the endangered Caribbean coral Acropora cervicornis.</title>
        <authorList>
            <person name="Selwyn J.D."/>
            <person name="Vollmer S.V."/>
        </authorList>
    </citation>
    <scope>NUCLEOTIDE SEQUENCE</scope>
    <source>
        <strain evidence="2">K2</strain>
    </source>
</reference>
<evidence type="ECO:0000259" key="1">
    <source>
        <dbReference type="Pfam" id="PF00078"/>
    </source>
</evidence>